<dbReference type="AlphaFoldDB" id="A0A9P8I6L1"/>
<keyword evidence="4" id="KW-1185">Reference proteome</keyword>
<comment type="caution">
    <text evidence="3">The sequence shown here is derived from an EMBL/GenBank/DDBJ whole genome shotgun (WGS) entry which is preliminary data.</text>
</comment>
<evidence type="ECO:0000256" key="1">
    <source>
        <dbReference type="SAM" id="MobiDB-lite"/>
    </source>
</evidence>
<dbReference type="PANTHER" id="PTHR38117:SF1">
    <property type="entry name" value="DUF3074 DOMAIN-CONTAINING PROTEIN"/>
    <property type="match status" value="1"/>
</dbReference>
<protein>
    <recommendedName>
        <fullName evidence="2">DUF7053 domain-containing protein</fullName>
    </recommendedName>
</protein>
<dbReference type="OrthoDB" id="3246050at2759"/>
<evidence type="ECO:0000313" key="3">
    <source>
        <dbReference type="EMBL" id="KAH0541861.1"/>
    </source>
</evidence>
<sequence>MFQTTIALTIETPLPPSTDPESVVRILHDHGAVVGLSPLVTSHKLVSSSGDTPSLSGTPDTPDTVTKDQTLARSSTYEVTESVPLLPGGLWQTNTAFKAEFTDLPDGLRAVVHAPMGVEMVDIWSVGGGEGDPSGDGNGIMRLKEEVELRCSVFLMPFVKLTMRGAHEVIHQRLVERAGGGSGSHSMKITNEEGTTDASVTQRDR</sequence>
<proteinExistence type="predicted"/>
<accession>A0A9P8I6L1</accession>
<feature type="region of interest" description="Disordered" evidence="1">
    <location>
        <begin position="177"/>
        <end position="205"/>
    </location>
</feature>
<dbReference type="Proteomes" id="UP000698800">
    <property type="component" value="Unassembled WGS sequence"/>
</dbReference>
<dbReference type="Pfam" id="PF23155">
    <property type="entry name" value="DUF7053"/>
    <property type="match status" value="1"/>
</dbReference>
<evidence type="ECO:0000259" key="2">
    <source>
        <dbReference type="Pfam" id="PF23155"/>
    </source>
</evidence>
<feature type="compositionally biased region" description="Polar residues" evidence="1">
    <location>
        <begin position="184"/>
        <end position="205"/>
    </location>
</feature>
<dbReference type="PANTHER" id="PTHR38117">
    <property type="entry name" value="NACHT AND WD40 DOMAIN PROTEIN"/>
    <property type="match status" value="1"/>
</dbReference>
<name>A0A9P8I6L1_9PEZI</name>
<evidence type="ECO:0000313" key="4">
    <source>
        <dbReference type="Proteomes" id="UP000698800"/>
    </source>
</evidence>
<dbReference type="InterPro" id="IPR055481">
    <property type="entry name" value="DUF7053"/>
</dbReference>
<feature type="region of interest" description="Disordered" evidence="1">
    <location>
        <begin position="45"/>
        <end position="66"/>
    </location>
</feature>
<gene>
    <name evidence="3" type="ORF">FGG08_003666</name>
</gene>
<reference evidence="3" key="1">
    <citation type="submission" date="2021-03" db="EMBL/GenBank/DDBJ databases">
        <title>Comparative genomics and phylogenomic investigation of the class Geoglossomycetes provide insights into ecological specialization and systematics.</title>
        <authorList>
            <person name="Melie T."/>
            <person name="Pirro S."/>
            <person name="Miller A.N."/>
            <person name="Quandt A."/>
        </authorList>
    </citation>
    <scope>NUCLEOTIDE SEQUENCE</scope>
    <source>
        <strain evidence="3">GBOQ0MN5Z8</strain>
    </source>
</reference>
<dbReference type="EMBL" id="JAGHQL010000066">
    <property type="protein sequence ID" value="KAH0541861.1"/>
    <property type="molecule type" value="Genomic_DNA"/>
</dbReference>
<feature type="domain" description="DUF7053" evidence="2">
    <location>
        <begin position="4"/>
        <end position="178"/>
    </location>
</feature>
<organism evidence="3 4">
    <name type="scientific">Glutinoglossum americanum</name>
    <dbReference type="NCBI Taxonomy" id="1670608"/>
    <lineage>
        <taxon>Eukaryota</taxon>
        <taxon>Fungi</taxon>
        <taxon>Dikarya</taxon>
        <taxon>Ascomycota</taxon>
        <taxon>Pezizomycotina</taxon>
        <taxon>Geoglossomycetes</taxon>
        <taxon>Geoglossales</taxon>
        <taxon>Geoglossaceae</taxon>
        <taxon>Glutinoglossum</taxon>
    </lineage>
</organism>